<dbReference type="AlphaFoldDB" id="A0A034W930"/>
<accession>A0A034W930</accession>
<evidence type="ECO:0000313" key="3">
    <source>
        <dbReference type="EMBL" id="JAC50817.1"/>
    </source>
</evidence>
<protein>
    <recommendedName>
        <fullName evidence="4">Spaetzle domain-containing protein</fullName>
    </recommendedName>
</protein>
<organism evidence="3">
    <name type="scientific">Bactrocera dorsalis</name>
    <name type="common">Oriental fruit fly</name>
    <name type="synonym">Dacus dorsalis</name>
    <dbReference type="NCBI Taxonomy" id="27457"/>
    <lineage>
        <taxon>Eukaryota</taxon>
        <taxon>Metazoa</taxon>
        <taxon>Ecdysozoa</taxon>
        <taxon>Arthropoda</taxon>
        <taxon>Hexapoda</taxon>
        <taxon>Insecta</taxon>
        <taxon>Pterygota</taxon>
        <taxon>Neoptera</taxon>
        <taxon>Endopterygota</taxon>
        <taxon>Diptera</taxon>
        <taxon>Brachycera</taxon>
        <taxon>Muscomorpha</taxon>
        <taxon>Tephritoidea</taxon>
        <taxon>Tephritidae</taxon>
        <taxon>Bactrocera</taxon>
        <taxon>Bactrocera</taxon>
    </lineage>
</organism>
<feature type="region of interest" description="Disordered" evidence="1">
    <location>
        <begin position="162"/>
        <end position="221"/>
    </location>
</feature>
<name>A0A034W930_BACDO</name>
<feature type="compositionally biased region" description="Basic and acidic residues" evidence="1">
    <location>
        <begin position="138"/>
        <end position="147"/>
    </location>
</feature>
<dbReference type="OrthoDB" id="6328726at2759"/>
<feature type="signal peptide" evidence="2">
    <location>
        <begin position="1"/>
        <end position="23"/>
    </location>
</feature>
<proteinExistence type="predicted"/>
<reference evidence="3" key="1">
    <citation type="journal article" date="2014" name="BMC Genomics">
        <title>Characterizing the developmental transcriptome of the oriental fruit fly, Bactrocera dorsalis (Diptera: Tephritidae) through comparative genomic analysis with Drosophila melanogaster utilizing modENCODE datasets.</title>
        <authorList>
            <person name="Geib S.M."/>
            <person name="Calla B."/>
            <person name="Hall B."/>
            <person name="Hou S."/>
            <person name="Manoukis N.C."/>
        </authorList>
    </citation>
    <scope>NUCLEOTIDE SEQUENCE</scope>
    <source>
        <strain evidence="3">Punador</strain>
    </source>
</reference>
<evidence type="ECO:0000256" key="2">
    <source>
        <dbReference type="SAM" id="SignalP"/>
    </source>
</evidence>
<sequence length="429" mass="48766">MLAHSFVLLLIVTTSFCISRVVSLRPAGNDDYMQGSSVDNVNPFVAARQRLKQQQLQYERAKYKYFADNNEHRAYDLNGNNNNNIAYSDYLQQQQQQRLQNGIASIGKTNARETQAKANEKHGSALNDFPPDTEEEAEKAAAKKKSDLNEVFGSYQHAARMHNAANNKEDKTNLRGDYEVSNGESQLSGVSAQNEIAKSDHQTKLARRSAALSPNQNAADYENDEELDLDLPYGIQNVRKRMARHKPDHTKSITYQSLCPTKRIAIPLETSGYEYRPSHYIEVTCAHYTPTHSFELRKNRICSEAGFSCIQLNRTIHLIRRNKAASDECWESEIRIVPSGCECMWPKHDNGDIAAYHEAQKRFGAYANVQANADYEQGVGYRQIQPQQAELFGINGLRRNENADGVGFEAFEYYWGWFFFIDDGDLFVC</sequence>
<feature type="compositionally biased region" description="Polar residues" evidence="1">
    <location>
        <begin position="182"/>
        <end position="196"/>
    </location>
</feature>
<feature type="compositionally biased region" description="Basic and acidic residues" evidence="1">
    <location>
        <begin position="113"/>
        <end position="123"/>
    </location>
</feature>
<feature type="chain" id="PRO_5001562426" description="Spaetzle domain-containing protein" evidence="2">
    <location>
        <begin position="24"/>
        <end position="429"/>
    </location>
</feature>
<feature type="compositionally biased region" description="Basic and acidic residues" evidence="1">
    <location>
        <begin position="167"/>
        <end position="178"/>
    </location>
</feature>
<evidence type="ECO:0008006" key="4">
    <source>
        <dbReference type="Google" id="ProtNLM"/>
    </source>
</evidence>
<keyword evidence="2" id="KW-0732">Signal</keyword>
<dbReference type="EMBL" id="GAKP01008135">
    <property type="protein sequence ID" value="JAC50817.1"/>
    <property type="molecule type" value="Transcribed_RNA"/>
</dbReference>
<feature type="region of interest" description="Disordered" evidence="1">
    <location>
        <begin position="113"/>
        <end position="147"/>
    </location>
</feature>
<evidence type="ECO:0000256" key="1">
    <source>
        <dbReference type="SAM" id="MobiDB-lite"/>
    </source>
</evidence>